<dbReference type="AlphaFoldDB" id="A0A4C1ZB56"/>
<proteinExistence type="predicted"/>
<keyword evidence="2" id="KW-1185">Reference proteome</keyword>
<comment type="caution">
    <text evidence="1">The sequence shown here is derived from an EMBL/GenBank/DDBJ whole genome shotgun (WGS) entry which is preliminary data.</text>
</comment>
<evidence type="ECO:0000313" key="2">
    <source>
        <dbReference type="Proteomes" id="UP000299102"/>
    </source>
</evidence>
<name>A0A4C1ZB56_EUMVA</name>
<protein>
    <submittedName>
        <fullName evidence="1">Uncharacterized protein</fullName>
    </submittedName>
</protein>
<accession>A0A4C1ZB56</accession>
<dbReference type="EMBL" id="BGZK01001688">
    <property type="protein sequence ID" value="GBP84582.1"/>
    <property type="molecule type" value="Genomic_DNA"/>
</dbReference>
<dbReference type="Proteomes" id="UP000299102">
    <property type="component" value="Unassembled WGS sequence"/>
</dbReference>
<reference evidence="1 2" key="1">
    <citation type="journal article" date="2019" name="Commun. Biol.">
        <title>The bagworm genome reveals a unique fibroin gene that provides high tensile strength.</title>
        <authorList>
            <person name="Kono N."/>
            <person name="Nakamura H."/>
            <person name="Ohtoshi R."/>
            <person name="Tomita M."/>
            <person name="Numata K."/>
            <person name="Arakawa K."/>
        </authorList>
    </citation>
    <scope>NUCLEOTIDE SEQUENCE [LARGE SCALE GENOMIC DNA]</scope>
</reference>
<gene>
    <name evidence="1" type="ORF">EVAR_64612_1</name>
</gene>
<dbReference type="OrthoDB" id="6375801at2759"/>
<sequence>MLQKGYKDYGSVKTYTNSKVEEVMNSPCARETVKKKLLFAEVLHQQLKENYSALQTKRKTIFKRVISGKLVRKYGILQNEKNIKPLRKIGKVQLIDDKRKAKEGYEIMKRKIINFLEDDSNTRLCAGKRDYVTKKETADKKSPVGYFEKSSQFVHDEVQYYDLVFIILSFKTILDCTTEL</sequence>
<evidence type="ECO:0000313" key="1">
    <source>
        <dbReference type="EMBL" id="GBP84582.1"/>
    </source>
</evidence>
<organism evidence="1 2">
    <name type="scientific">Eumeta variegata</name>
    <name type="common">Bagworm moth</name>
    <name type="synonym">Eumeta japonica</name>
    <dbReference type="NCBI Taxonomy" id="151549"/>
    <lineage>
        <taxon>Eukaryota</taxon>
        <taxon>Metazoa</taxon>
        <taxon>Ecdysozoa</taxon>
        <taxon>Arthropoda</taxon>
        <taxon>Hexapoda</taxon>
        <taxon>Insecta</taxon>
        <taxon>Pterygota</taxon>
        <taxon>Neoptera</taxon>
        <taxon>Endopterygota</taxon>
        <taxon>Lepidoptera</taxon>
        <taxon>Glossata</taxon>
        <taxon>Ditrysia</taxon>
        <taxon>Tineoidea</taxon>
        <taxon>Psychidae</taxon>
        <taxon>Oiketicinae</taxon>
        <taxon>Eumeta</taxon>
    </lineage>
</organism>